<accession>A0A1G2HYS8</accession>
<dbReference type="SUPFAM" id="SSF69318">
    <property type="entry name" value="Integrin alpha N-terminal domain"/>
    <property type="match status" value="2"/>
</dbReference>
<gene>
    <name evidence="10" type="ORF">A3D35_01690</name>
</gene>
<dbReference type="GO" id="GO:0005737">
    <property type="term" value="C:cytoplasm"/>
    <property type="evidence" value="ECO:0007669"/>
    <property type="project" value="InterPro"/>
</dbReference>
<keyword evidence="5" id="KW-0843">Virulence</keyword>
<evidence type="ECO:0000259" key="9">
    <source>
        <dbReference type="Pfam" id="PF25023"/>
    </source>
</evidence>
<dbReference type="InterPro" id="IPR045619">
    <property type="entry name" value="DUF6443"/>
</dbReference>
<evidence type="ECO:0000256" key="4">
    <source>
        <dbReference type="ARBA" id="ARBA00022737"/>
    </source>
</evidence>
<evidence type="ECO:0000256" key="6">
    <source>
        <dbReference type="SAM" id="MobiDB-lite"/>
    </source>
</evidence>
<dbReference type="SUPFAM" id="SSF53474">
    <property type="entry name" value="alpha/beta-Hydrolases"/>
    <property type="match status" value="1"/>
</dbReference>
<comment type="subcellular location">
    <subcellularLocation>
        <location evidence="1">Secreted</location>
    </subcellularLocation>
</comment>
<dbReference type="PANTHER" id="PTHR32305">
    <property type="match status" value="1"/>
</dbReference>
<proteinExistence type="predicted"/>
<comment type="caution">
    <text evidence="10">The sequence shown here is derived from an EMBL/GenBank/DDBJ whole genome shotgun (WGS) entry which is preliminary data.</text>
</comment>
<keyword evidence="4" id="KW-0677">Repeat</keyword>
<dbReference type="Pfam" id="PF25023">
    <property type="entry name" value="TEN_YD-shell"/>
    <property type="match status" value="2"/>
</dbReference>
<dbReference type="EMBL" id="MHOS01000039">
    <property type="protein sequence ID" value="OGZ67351.1"/>
    <property type="molecule type" value="Genomic_DNA"/>
</dbReference>
<name>A0A1G2HYS8_9BACT</name>
<feature type="chain" id="PRO_5009583198" description="Insecticide toxin TcdB middle/N-terminal domain-containing protein" evidence="7">
    <location>
        <begin position="32"/>
        <end position="2297"/>
    </location>
</feature>
<dbReference type="STRING" id="1802206.A3D35_01690"/>
<feature type="domain" description="Teneurin-like YD-shell" evidence="9">
    <location>
        <begin position="1270"/>
        <end position="1405"/>
    </location>
</feature>
<evidence type="ECO:0000313" key="10">
    <source>
        <dbReference type="EMBL" id="OGZ67351.1"/>
    </source>
</evidence>
<dbReference type="Pfam" id="PF26363">
    <property type="entry name" value="Phospholipase-like"/>
    <property type="match status" value="1"/>
</dbReference>
<organism evidence="10 11">
    <name type="scientific">Candidatus Staskawiczbacteria bacterium RIFCSPHIGHO2_02_FULL_34_9</name>
    <dbReference type="NCBI Taxonomy" id="1802206"/>
    <lineage>
        <taxon>Bacteria</taxon>
        <taxon>Candidatus Staskawicziibacteriota</taxon>
    </lineage>
</organism>
<evidence type="ECO:0000256" key="2">
    <source>
        <dbReference type="ARBA" id="ARBA00022525"/>
    </source>
</evidence>
<feature type="domain" description="Teneurin-like YD-shell" evidence="9">
    <location>
        <begin position="1962"/>
        <end position="2069"/>
    </location>
</feature>
<evidence type="ECO:0000313" key="11">
    <source>
        <dbReference type="Proteomes" id="UP000176421"/>
    </source>
</evidence>
<evidence type="ECO:0000256" key="7">
    <source>
        <dbReference type="SAM" id="SignalP"/>
    </source>
</evidence>
<dbReference type="NCBIfam" id="TIGR01643">
    <property type="entry name" value="YD_repeat_2x"/>
    <property type="match status" value="3"/>
</dbReference>
<dbReference type="Pfam" id="PF20041">
    <property type="entry name" value="DUF6443"/>
    <property type="match status" value="1"/>
</dbReference>
<evidence type="ECO:0000256" key="1">
    <source>
        <dbReference type="ARBA" id="ARBA00004613"/>
    </source>
</evidence>
<dbReference type="NCBIfam" id="TIGR03696">
    <property type="entry name" value="Rhs_assc_core"/>
    <property type="match status" value="1"/>
</dbReference>
<feature type="region of interest" description="Disordered" evidence="6">
    <location>
        <begin position="47"/>
        <end position="107"/>
    </location>
</feature>
<dbReference type="InterPro" id="IPR029058">
    <property type="entry name" value="AB_hydrolase_fold"/>
</dbReference>
<evidence type="ECO:0000256" key="3">
    <source>
        <dbReference type="ARBA" id="ARBA00022729"/>
    </source>
</evidence>
<feature type="compositionally biased region" description="Basic and acidic residues" evidence="6">
    <location>
        <begin position="95"/>
        <end position="107"/>
    </location>
</feature>
<dbReference type="Gene3D" id="2.180.10.10">
    <property type="entry name" value="RHS repeat-associated core"/>
    <property type="match status" value="2"/>
</dbReference>
<reference evidence="10 11" key="1">
    <citation type="journal article" date="2016" name="Nat. Commun.">
        <title>Thousands of microbial genomes shed light on interconnected biogeochemical processes in an aquifer system.</title>
        <authorList>
            <person name="Anantharaman K."/>
            <person name="Brown C.T."/>
            <person name="Hug L.A."/>
            <person name="Sharon I."/>
            <person name="Castelle C.J."/>
            <person name="Probst A.J."/>
            <person name="Thomas B.C."/>
            <person name="Singh A."/>
            <person name="Wilkins M.J."/>
            <person name="Karaoz U."/>
            <person name="Brodie E.L."/>
            <person name="Williams K.H."/>
            <person name="Hubbard S.S."/>
            <person name="Banfield J.F."/>
        </authorList>
    </citation>
    <scope>NUCLEOTIDE SEQUENCE [LARGE SCALE GENOMIC DNA]</scope>
</reference>
<sequence>MKVKIYKYNQKTVASLLVIFQLVFITGPVFAQEVPAVDVANTSIASLDQSPDTPSSDAVAPTSDVGTDGTSSTSASLTDSALSSDADVVSDTADENDKDKNGENKDATQIEALSAASDEGEKVNPYSNSYIKVDVDQANGVLNYSYSLKLPAGRNNMTPTVNLTYNSEDKNNNSDLGLGWSLSIPKIERVNKRGTDTLYANNDFRSSLSGDLKYISSNSYGAKVDDGSFLNYQFLNNTWTATTKDGNIYTFGDVANARLSDPNDSSRIYSWYITKIQDTNGNSIVYSYIKAPVYISENEIYIDAISYAGDGSGDGLYMIKFYRDDRPDKYVSYATGFISTITQRIFEIRVLTNGSITRKYNLNYELGDNGSRSMLKSVTETGRDENGITTTMPSLEFSYTPLNNNFVNKSFSFPTLSQYDVNFSDGHIRLMDVNGDGLKDIVKSAYDGGANIFYVLINNGNGWELDNSWTQPTYIYKDTEGVNHQGIFHFETQVVVGDWNGDGKDDLIKFWATPIQGSTGAMENGVVLINTGSGWTQDTSVTFTQNVTYQGNKAYVQSGAGESYFGDLNGDGLMDYVYARNSQTNGINYPTFAVWYNQNGNLVWDNSVELPWTNSINSGYNPFIIGSKVRPFDINNDGLMDFVYASNYQTNGINYPSFWVLLNTGHGWIQDTTISHPIYYNSINKLEYFQTGSGSGWITMDINGDKLPDFAKFNNDGTKYVLINNGHGWTQNDSTITVGQYSYTNTSGTKTGYPYSSSAETVFFDATGDGLDDIINFNWVNSGFENWMLENVGQQANLLLTTNFPEGANYTFGYKATSKYRDVNGNLLNPDFPATYNTLNSLAVNDGLGNVATTTYEYFNGSFYYNNIYDKQVAGFGKVTVIDSAGNKSIGYYHLGNGLQSGETGIDPLDGSLIGKNYKSEFYDSSNTLMSQNYTDWASQDLGNERDFVYTSRMVANEDGKQVAKEYSYNTANGNLTQEINYGKVSAFSDNFSDIDNDKQTVNYVYTTTGPVLPISTETLNQSGSRIKQQKIYYDNQSFGTAIKGNPAKVESWVSGSNYINNQKTYNSYGLPLTETDPNGKVTSYAYDTYNMYPSVVTNALNQQTSYLYNYGVGKPKQVTDVNGFIYQTNYDGLGRIKEEKVPGEVIPSTLTTKTSYQYIDVKNAFSVQRLNYLDTSNIIDSYTYLDGLGRIIQERQATENSGEYAVKDIIYNNLGLVFKESLPYASSGSAKTSATSISQLYSNYSYDALKRITVITNAIGAVSTGYNGWNKTVTDLKSVPKDFSYDAYGNLIQVAEHNGSEVYNTFYEYNGNNNLTKITDASGNIRNFTYDGIGRRLSAEDLHILTDSSYGAWTYSYNNAGNIVSRTDPNGKIVNYTYDNLNRVISEDYTGSTGIEVSYTYDNCTNGIGKLCQVSSSGVTDSYIYDGKGQVSSNIRTINSNSYQTDYIYNRQGSVITITNPDNSKVQYGYNSAGQLETVQRKESGDAGFTPVVININYNSTGQIIYMSYQNGVVAANIYDQNKLYRLTNKTTTNSTATKLQDISYAYDNNGNITQVIDASQTANKKTANYSYDGLNRLAQSLITNSASGQEDYSMNYNYDAIGNILTRTETIGANPAVVYTYTYTGTNYANPHAVTSISDGANITNYVYDNNGNLLSEGNKAYTFDYNNRLIQSSVPGSGSLPPKQTTTTFSPSAGDGSTYNSNSNWNTARTAASGTSANYTATTFNTRTGKSGSNYLIERSFLPFNTASLPDNATITNVKLKVYVQSKLNNDSDRVNNDWITVVQGSEPSITSLTTADYDLAGTINNPAEGLDSTERKDIANIATGQYLIFNLNSTGKNWVSLIGSTKLALREGHDVINSPFVGSSGQYNQITVRSAEYSGTNYDPILEITYTTPSAPPPATVTNYIYDYQGQRVKVSNGTTATYYPTKNYNTDGTTPTKHIFSGDQSVATITGSNTTSSVHYNNSDYLNSSSIITNSTGSVEELLDYYPYGKIRIDNKVSGYAEQRKFIGQEYDAETGLNYLNARYYDGARGQFVSEDPMFWQLSDELLADPQQQNSYSYGRNNPIIGSDPTGLIPSMGEAAVMANQMYQSGQEGDNLTGGWKFNNILPDTGNAKVGVYSRAKENGAMEYTLASKGTDPSSRSDWKNDIFQAFGISSDVSSSTSAARNFVNEKSGIEVTFTGHSKGGAEAMINAVATNSNAIIFNPAPANLLPYSQYVSEYSAQISEYIVGGEAINLTLNRFAGPLKNHDSITYLPSQYSLSWSQIKQQGLPQAIFNNAFRNHSMEAVIWGLAR</sequence>
<dbReference type="InterPro" id="IPR006530">
    <property type="entry name" value="YD"/>
</dbReference>
<dbReference type="InterPro" id="IPR003284">
    <property type="entry name" value="Sal_SpvB"/>
</dbReference>
<keyword evidence="2" id="KW-0964">Secreted</keyword>
<feature type="compositionally biased region" description="Polar residues" evidence="6">
    <location>
        <begin position="47"/>
        <end position="56"/>
    </location>
</feature>
<feature type="compositionally biased region" description="Low complexity" evidence="6">
    <location>
        <begin position="62"/>
        <end position="91"/>
    </location>
</feature>
<dbReference type="Pfam" id="PF13517">
    <property type="entry name" value="FG-GAP_3"/>
    <property type="match status" value="1"/>
</dbReference>
<dbReference type="InterPro" id="IPR028994">
    <property type="entry name" value="Integrin_alpha_N"/>
</dbReference>
<feature type="region of interest" description="Disordered" evidence="6">
    <location>
        <begin position="1677"/>
        <end position="1701"/>
    </location>
</feature>
<dbReference type="InterPro" id="IPR013517">
    <property type="entry name" value="FG-GAP"/>
</dbReference>
<dbReference type="GO" id="GO:0005576">
    <property type="term" value="C:extracellular region"/>
    <property type="evidence" value="ECO:0007669"/>
    <property type="project" value="UniProtKB-SubCell"/>
</dbReference>
<evidence type="ECO:0000259" key="8">
    <source>
        <dbReference type="Pfam" id="PF20041"/>
    </source>
</evidence>
<feature type="domain" description="DUF6443" evidence="8">
    <location>
        <begin position="1162"/>
        <end position="1244"/>
    </location>
</feature>
<protein>
    <recommendedName>
        <fullName evidence="12">Insecticide toxin TcdB middle/N-terminal domain-containing protein</fullName>
    </recommendedName>
</protein>
<dbReference type="Proteomes" id="UP000176421">
    <property type="component" value="Unassembled WGS sequence"/>
</dbReference>
<dbReference type="PANTHER" id="PTHR32305:SF15">
    <property type="entry name" value="PROTEIN RHSA-RELATED"/>
    <property type="match status" value="1"/>
</dbReference>
<dbReference type="InterPro" id="IPR056823">
    <property type="entry name" value="TEN-like_YD-shell"/>
</dbReference>
<feature type="signal peptide" evidence="7">
    <location>
        <begin position="1"/>
        <end position="31"/>
    </location>
</feature>
<keyword evidence="3 7" id="KW-0732">Signal</keyword>
<dbReference type="Pfam" id="PF03534">
    <property type="entry name" value="SpvB"/>
    <property type="match status" value="2"/>
</dbReference>
<dbReference type="InterPro" id="IPR050708">
    <property type="entry name" value="T6SS_VgrG/RHS"/>
</dbReference>
<dbReference type="InterPro" id="IPR022385">
    <property type="entry name" value="Rhs_assc_core"/>
</dbReference>
<evidence type="ECO:0000256" key="5">
    <source>
        <dbReference type="ARBA" id="ARBA00023026"/>
    </source>
</evidence>
<evidence type="ECO:0008006" key="12">
    <source>
        <dbReference type="Google" id="ProtNLM"/>
    </source>
</evidence>